<accession>A0A2P2NLY2</accession>
<dbReference type="AlphaFoldDB" id="A0A2P2NLY2"/>
<sequence>MRRSNLQTPKYIKWHEVDLLDMWKIDNATVPQPHINPNLNKITQHNDRSVNISFARHSTSSRSTSFKDNDL</sequence>
<evidence type="ECO:0000313" key="1">
    <source>
        <dbReference type="EMBL" id="MBX43486.1"/>
    </source>
</evidence>
<reference evidence="1" key="1">
    <citation type="submission" date="2018-02" db="EMBL/GenBank/DDBJ databases">
        <title>Rhizophora mucronata_Transcriptome.</title>
        <authorList>
            <person name="Meera S.P."/>
            <person name="Sreeshan A."/>
            <person name="Augustine A."/>
        </authorList>
    </citation>
    <scope>NUCLEOTIDE SEQUENCE</scope>
    <source>
        <tissue evidence="1">Leaf</tissue>
    </source>
</reference>
<name>A0A2P2NLY2_RHIMU</name>
<protein>
    <submittedName>
        <fullName evidence="1">Uncharacterized protein</fullName>
    </submittedName>
</protein>
<proteinExistence type="predicted"/>
<organism evidence="1">
    <name type="scientific">Rhizophora mucronata</name>
    <name type="common">Asiatic mangrove</name>
    <dbReference type="NCBI Taxonomy" id="61149"/>
    <lineage>
        <taxon>Eukaryota</taxon>
        <taxon>Viridiplantae</taxon>
        <taxon>Streptophyta</taxon>
        <taxon>Embryophyta</taxon>
        <taxon>Tracheophyta</taxon>
        <taxon>Spermatophyta</taxon>
        <taxon>Magnoliopsida</taxon>
        <taxon>eudicotyledons</taxon>
        <taxon>Gunneridae</taxon>
        <taxon>Pentapetalae</taxon>
        <taxon>rosids</taxon>
        <taxon>fabids</taxon>
        <taxon>Malpighiales</taxon>
        <taxon>Rhizophoraceae</taxon>
        <taxon>Rhizophora</taxon>
    </lineage>
</organism>
<dbReference type="EMBL" id="GGEC01063002">
    <property type="protein sequence ID" value="MBX43486.1"/>
    <property type="molecule type" value="Transcribed_RNA"/>
</dbReference>